<proteinExistence type="predicted"/>
<evidence type="ECO:0000256" key="2">
    <source>
        <dbReference type="SAM" id="SignalP"/>
    </source>
</evidence>
<organism evidence="3 5">
    <name type="scientific">Trichinella papuae</name>
    <dbReference type="NCBI Taxonomy" id="268474"/>
    <lineage>
        <taxon>Eukaryota</taxon>
        <taxon>Metazoa</taxon>
        <taxon>Ecdysozoa</taxon>
        <taxon>Nematoda</taxon>
        <taxon>Enoplea</taxon>
        <taxon>Dorylaimia</taxon>
        <taxon>Trichinellida</taxon>
        <taxon>Trichinellidae</taxon>
        <taxon>Trichinella</taxon>
    </lineage>
</organism>
<gene>
    <name evidence="4" type="ORF">T10_12552</name>
    <name evidence="3" type="ORF">T10_13638</name>
</gene>
<accession>A0A0V1M9G6</accession>
<evidence type="ECO:0000313" key="4">
    <source>
        <dbReference type="EMBL" id="KRZ78453.1"/>
    </source>
</evidence>
<dbReference type="EMBL" id="JYDO01000012">
    <property type="protein sequence ID" value="KRZ78453.1"/>
    <property type="molecule type" value="Genomic_DNA"/>
</dbReference>
<comment type="caution">
    <text evidence="3">The sequence shown here is derived from an EMBL/GenBank/DDBJ whole genome shotgun (WGS) entry which is preliminary data.</text>
</comment>
<reference evidence="3 5" key="1">
    <citation type="submission" date="2015-01" db="EMBL/GenBank/DDBJ databases">
        <title>Evolution of Trichinella species and genotypes.</title>
        <authorList>
            <person name="Korhonen P.K."/>
            <person name="Edoardo P."/>
            <person name="Giuseppe L.R."/>
            <person name="Gasser R.B."/>
        </authorList>
    </citation>
    <scope>NUCLEOTIDE SEQUENCE [LARGE SCALE GENOMIC DNA]</scope>
    <source>
        <strain evidence="3">ISS1980</strain>
    </source>
</reference>
<feature type="compositionally biased region" description="Basic and acidic residues" evidence="1">
    <location>
        <begin position="164"/>
        <end position="180"/>
    </location>
</feature>
<feature type="signal peptide" evidence="2">
    <location>
        <begin position="1"/>
        <end position="20"/>
    </location>
</feature>
<feature type="compositionally biased region" description="Basic and acidic residues" evidence="1">
    <location>
        <begin position="139"/>
        <end position="150"/>
    </location>
</feature>
<evidence type="ECO:0008006" key="6">
    <source>
        <dbReference type="Google" id="ProtNLM"/>
    </source>
</evidence>
<dbReference type="Proteomes" id="UP000054843">
    <property type="component" value="Unassembled WGS sequence"/>
</dbReference>
<feature type="chain" id="PRO_5007438897" description="Secreted protein" evidence="2">
    <location>
        <begin position="21"/>
        <end position="180"/>
    </location>
</feature>
<dbReference type="AlphaFoldDB" id="A0A0V1M9G6"/>
<evidence type="ECO:0000256" key="1">
    <source>
        <dbReference type="SAM" id="MobiDB-lite"/>
    </source>
</evidence>
<keyword evidence="5" id="KW-1185">Reference proteome</keyword>
<dbReference type="EMBL" id="JYDO01000168">
    <property type="protein sequence ID" value="KRZ68330.1"/>
    <property type="molecule type" value="Genomic_DNA"/>
</dbReference>
<keyword evidence="2" id="KW-0732">Signal</keyword>
<evidence type="ECO:0000313" key="3">
    <source>
        <dbReference type="EMBL" id="KRZ68330.1"/>
    </source>
</evidence>
<evidence type="ECO:0000313" key="5">
    <source>
        <dbReference type="Proteomes" id="UP000054843"/>
    </source>
</evidence>
<feature type="region of interest" description="Disordered" evidence="1">
    <location>
        <begin position="59"/>
        <end position="78"/>
    </location>
</feature>
<name>A0A0V1M9G6_9BILA</name>
<sequence>MQQFLLFVAFVFFSSGNGNAGISAGKSSPGLECRLAAACCWAPLVDTLGVMRVRQILKSQDRQEDDAVHNADQDDQEHSFEERLHHVRVDVGEHEHAEYGRQTALDDWPGETAEGEANSIQRGVVLANGVRVGDVRGKVDRKADRHDQRDHRHAIHGQVPQCHVADDADVDRSDHQRHPD</sequence>
<feature type="region of interest" description="Disordered" evidence="1">
    <location>
        <begin position="139"/>
        <end position="180"/>
    </location>
</feature>
<protein>
    <recommendedName>
        <fullName evidence="6">Secreted protein</fullName>
    </recommendedName>
</protein>